<evidence type="ECO:0000256" key="4">
    <source>
        <dbReference type="ARBA" id="ARBA00023004"/>
    </source>
</evidence>
<evidence type="ECO:0000313" key="6">
    <source>
        <dbReference type="EMBL" id="GEP41554.1"/>
    </source>
</evidence>
<dbReference type="SUPFAM" id="SSF51905">
    <property type="entry name" value="FAD/NAD(P)-binding domain"/>
    <property type="match status" value="1"/>
</dbReference>
<dbReference type="GO" id="GO:0051539">
    <property type="term" value="F:4 iron, 4 sulfur cluster binding"/>
    <property type="evidence" value="ECO:0007669"/>
    <property type="project" value="UniProtKB-KW"/>
</dbReference>
<dbReference type="Gene3D" id="3.50.50.60">
    <property type="entry name" value="FAD/NAD(P)-binding domain"/>
    <property type="match status" value="1"/>
</dbReference>
<evidence type="ECO:0000256" key="2">
    <source>
        <dbReference type="ARBA" id="ARBA00022723"/>
    </source>
</evidence>
<dbReference type="Proteomes" id="UP000321577">
    <property type="component" value="Unassembled WGS sequence"/>
</dbReference>
<reference evidence="6 7" key="1">
    <citation type="submission" date="2019-07" db="EMBL/GenBank/DDBJ databases">
        <title>Whole genome shotgun sequence of Brevifollis gellanilyticus NBRC 108608.</title>
        <authorList>
            <person name="Hosoyama A."/>
            <person name="Uohara A."/>
            <person name="Ohji S."/>
            <person name="Ichikawa N."/>
        </authorList>
    </citation>
    <scope>NUCLEOTIDE SEQUENCE [LARGE SCALE GENOMIC DNA]</scope>
    <source>
        <strain evidence="6 7">NBRC 108608</strain>
    </source>
</reference>
<gene>
    <name evidence="6" type="ORF">BGE01nite_08450</name>
</gene>
<evidence type="ECO:0000256" key="3">
    <source>
        <dbReference type="ARBA" id="ARBA00023002"/>
    </source>
</evidence>
<dbReference type="Pfam" id="PF12831">
    <property type="entry name" value="FAD_oxidored"/>
    <property type="match status" value="1"/>
</dbReference>
<keyword evidence="3" id="KW-0560">Oxidoreductase</keyword>
<dbReference type="PANTHER" id="PTHR43498">
    <property type="entry name" value="FERREDOXIN:COB-COM HETERODISULFIDE REDUCTASE SUBUNIT A"/>
    <property type="match status" value="1"/>
</dbReference>
<dbReference type="EMBL" id="BKAG01000004">
    <property type="protein sequence ID" value="GEP41554.1"/>
    <property type="molecule type" value="Genomic_DNA"/>
</dbReference>
<name>A0A512M483_9BACT</name>
<keyword evidence="7" id="KW-1185">Reference proteome</keyword>
<dbReference type="PROSITE" id="PS51318">
    <property type="entry name" value="TAT"/>
    <property type="match status" value="1"/>
</dbReference>
<protein>
    <submittedName>
        <fullName evidence="6">Pyridine nucleotide-disulfide oxidoreductase</fullName>
    </submittedName>
</protein>
<dbReference type="AlphaFoldDB" id="A0A512M483"/>
<dbReference type="InterPro" id="IPR039650">
    <property type="entry name" value="HdrA-like"/>
</dbReference>
<sequence length="494" mass="52693">MKAGKGSDRVSYPMKPAAVSRRHFLSAALAGSAATQATAAAETPAAKPGQFAEPARDIPYVEDADVIVCGAGPAGVTAAITAARAGAKVRLFEWRGCLGGIWTAGLLGYFLDFDKPGFAKELRLKLDARNARANTKSNSAFCYDPEALKLLLEELCVEAGVKFQYHTKVSAAFKEGNRLTTIVTESKSGRQAWRAPVFIDTTGDGDLGALAGCGFKVGDTNDIDSEVTCPCQPLSLNALLVVKDAEALREYIRFGTPNPGENSKNEKKLRIRDAITKATGEIPSYASSTLWHVSGNLCFAMFNHEYGVKPWDAAEITAATVRARADMHKMVNGLRSLGGPWEGIQIVATAEQIGVRDGRRIAGRYTVQTDDLVKGARYDDGVVRVTFGVDVHSLTSAHNKEQKSGAASKGVKVTPYDIPLRALIAKDVDGLMMAGRCISGDFISHSSYRVTGNSVAMGEATGVIGALAALSKRMPHDVPWSEGLAKLKDIGQRV</sequence>
<dbReference type="InterPro" id="IPR036188">
    <property type="entry name" value="FAD/NAD-bd_sf"/>
</dbReference>
<dbReference type="PANTHER" id="PTHR43498:SF1">
    <property type="entry name" value="COB--COM HETERODISULFIDE REDUCTASE IRON-SULFUR SUBUNIT A"/>
    <property type="match status" value="1"/>
</dbReference>
<proteinExistence type="predicted"/>
<keyword evidence="4" id="KW-0408">Iron</keyword>
<keyword evidence="5" id="KW-0411">Iron-sulfur</keyword>
<evidence type="ECO:0000256" key="1">
    <source>
        <dbReference type="ARBA" id="ARBA00022485"/>
    </source>
</evidence>
<dbReference type="GO" id="GO:0046872">
    <property type="term" value="F:metal ion binding"/>
    <property type="evidence" value="ECO:0007669"/>
    <property type="project" value="UniProtKB-KW"/>
</dbReference>
<keyword evidence="1" id="KW-0004">4Fe-4S</keyword>
<dbReference type="InterPro" id="IPR006311">
    <property type="entry name" value="TAT_signal"/>
</dbReference>
<comment type="caution">
    <text evidence="6">The sequence shown here is derived from an EMBL/GenBank/DDBJ whole genome shotgun (WGS) entry which is preliminary data.</text>
</comment>
<organism evidence="6 7">
    <name type="scientific">Brevifollis gellanilyticus</name>
    <dbReference type="NCBI Taxonomy" id="748831"/>
    <lineage>
        <taxon>Bacteria</taxon>
        <taxon>Pseudomonadati</taxon>
        <taxon>Verrucomicrobiota</taxon>
        <taxon>Verrucomicrobiia</taxon>
        <taxon>Verrucomicrobiales</taxon>
        <taxon>Verrucomicrobiaceae</taxon>
    </lineage>
</organism>
<keyword evidence="2" id="KW-0479">Metal-binding</keyword>
<dbReference type="GO" id="GO:0016491">
    <property type="term" value="F:oxidoreductase activity"/>
    <property type="evidence" value="ECO:0007669"/>
    <property type="project" value="UniProtKB-KW"/>
</dbReference>
<evidence type="ECO:0000256" key="5">
    <source>
        <dbReference type="ARBA" id="ARBA00023014"/>
    </source>
</evidence>
<evidence type="ECO:0000313" key="7">
    <source>
        <dbReference type="Proteomes" id="UP000321577"/>
    </source>
</evidence>
<accession>A0A512M483</accession>